<dbReference type="Proteomes" id="UP000294933">
    <property type="component" value="Unassembled WGS sequence"/>
</dbReference>
<feature type="compositionally biased region" description="Basic and acidic residues" evidence="1">
    <location>
        <begin position="98"/>
        <end position="118"/>
    </location>
</feature>
<evidence type="ECO:0000313" key="2">
    <source>
        <dbReference type="EMBL" id="TDL15665.1"/>
    </source>
</evidence>
<protein>
    <submittedName>
        <fullName evidence="2">Uncharacterized protein</fullName>
    </submittedName>
</protein>
<reference evidence="2 3" key="1">
    <citation type="submission" date="2018-06" db="EMBL/GenBank/DDBJ databases">
        <title>A transcriptomic atlas of mushroom development highlights an independent origin of complex multicellularity.</title>
        <authorList>
            <consortium name="DOE Joint Genome Institute"/>
            <person name="Krizsan K."/>
            <person name="Almasi E."/>
            <person name="Merenyi Z."/>
            <person name="Sahu N."/>
            <person name="Viragh M."/>
            <person name="Koszo T."/>
            <person name="Mondo S."/>
            <person name="Kiss B."/>
            <person name="Balint B."/>
            <person name="Kues U."/>
            <person name="Barry K."/>
            <person name="Hegedus J.C."/>
            <person name="Henrissat B."/>
            <person name="Johnson J."/>
            <person name="Lipzen A."/>
            <person name="Ohm R."/>
            <person name="Nagy I."/>
            <person name="Pangilinan J."/>
            <person name="Yan J."/>
            <person name="Xiong Y."/>
            <person name="Grigoriev I.V."/>
            <person name="Hibbett D.S."/>
            <person name="Nagy L.G."/>
        </authorList>
    </citation>
    <scope>NUCLEOTIDE SEQUENCE [LARGE SCALE GENOMIC DNA]</scope>
    <source>
        <strain evidence="2 3">SZMC22713</strain>
    </source>
</reference>
<feature type="compositionally biased region" description="Low complexity" evidence="1">
    <location>
        <begin position="172"/>
        <end position="190"/>
    </location>
</feature>
<evidence type="ECO:0000313" key="3">
    <source>
        <dbReference type="Proteomes" id="UP000294933"/>
    </source>
</evidence>
<dbReference type="EMBL" id="ML170267">
    <property type="protein sequence ID" value="TDL15665.1"/>
    <property type="molecule type" value="Genomic_DNA"/>
</dbReference>
<accession>A0A4Y7PKB2</accession>
<dbReference type="AlphaFoldDB" id="A0A4Y7PKB2"/>
<proteinExistence type="predicted"/>
<gene>
    <name evidence="2" type="ORF">BD410DRAFT_845041</name>
</gene>
<evidence type="ECO:0000256" key="1">
    <source>
        <dbReference type="SAM" id="MobiDB-lite"/>
    </source>
</evidence>
<organism evidence="2 3">
    <name type="scientific">Rickenella mellea</name>
    <dbReference type="NCBI Taxonomy" id="50990"/>
    <lineage>
        <taxon>Eukaryota</taxon>
        <taxon>Fungi</taxon>
        <taxon>Dikarya</taxon>
        <taxon>Basidiomycota</taxon>
        <taxon>Agaricomycotina</taxon>
        <taxon>Agaricomycetes</taxon>
        <taxon>Hymenochaetales</taxon>
        <taxon>Rickenellaceae</taxon>
        <taxon>Rickenella</taxon>
    </lineage>
</organism>
<name>A0A4Y7PKB2_9AGAM</name>
<feature type="region of interest" description="Disordered" evidence="1">
    <location>
        <begin position="98"/>
        <end position="205"/>
    </location>
</feature>
<dbReference type="VEuPathDB" id="FungiDB:BD410DRAFT_845041"/>
<feature type="compositionally biased region" description="Gly residues" evidence="1">
    <location>
        <begin position="135"/>
        <end position="145"/>
    </location>
</feature>
<sequence>MPTNNFPQLVFEAGKIALQQTPRAQVKQGRKHMDNGLYELYDNREIIEPRDKAALINKHDALEEMGNAIEGNTSQFLGSLQHMSRATTFKKQAMGFEDDVKKKSDESKKAAVRRDIENARLGGQGPSHTTIDTGAGRGQPSGRGPGSESARPPIPTAKRVQAIRDSIASAHQQETSSQQSPQNSSQASHQNPAGQGKLLVVLREY</sequence>
<keyword evidence="3" id="KW-1185">Reference proteome</keyword>